<name>A0A518DQS9_9BACT</name>
<evidence type="ECO:0000256" key="2">
    <source>
        <dbReference type="SAM" id="Phobius"/>
    </source>
</evidence>
<gene>
    <name evidence="4" type="ORF">Pla8534_19790</name>
</gene>
<organism evidence="4 5">
    <name type="scientific">Lignipirellula cremea</name>
    <dbReference type="NCBI Taxonomy" id="2528010"/>
    <lineage>
        <taxon>Bacteria</taxon>
        <taxon>Pseudomonadati</taxon>
        <taxon>Planctomycetota</taxon>
        <taxon>Planctomycetia</taxon>
        <taxon>Pirellulales</taxon>
        <taxon>Pirellulaceae</taxon>
        <taxon>Lignipirellula</taxon>
    </lineage>
</organism>
<dbReference type="Proteomes" id="UP000317648">
    <property type="component" value="Chromosome"/>
</dbReference>
<keyword evidence="2" id="KW-0472">Membrane</keyword>
<keyword evidence="2" id="KW-1133">Transmembrane helix</keyword>
<dbReference type="KEGG" id="lcre:Pla8534_19790"/>
<evidence type="ECO:0000259" key="3">
    <source>
        <dbReference type="Pfam" id="PF14237"/>
    </source>
</evidence>
<proteinExistence type="predicted"/>
<feature type="region of interest" description="Disordered" evidence="1">
    <location>
        <begin position="81"/>
        <end position="109"/>
    </location>
</feature>
<protein>
    <recommendedName>
        <fullName evidence="3">GYF domain-containing protein</fullName>
    </recommendedName>
</protein>
<feature type="domain" description="GYF" evidence="3">
    <location>
        <begin position="21"/>
        <end position="70"/>
    </location>
</feature>
<feature type="region of interest" description="Disordered" evidence="1">
    <location>
        <begin position="164"/>
        <end position="236"/>
    </location>
</feature>
<dbReference type="Pfam" id="PF14237">
    <property type="entry name" value="GYF_2"/>
    <property type="match status" value="1"/>
</dbReference>
<dbReference type="AlphaFoldDB" id="A0A518DQS9"/>
<dbReference type="EMBL" id="CP036433">
    <property type="protein sequence ID" value="QDU94191.1"/>
    <property type="molecule type" value="Genomic_DNA"/>
</dbReference>
<evidence type="ECO:0000313" key="4">
    <source>
        <dbReference type="EMBL" id="QDU94191.1"/>
    </source>
</evidence>
<keyword evidence="5" id="KW-1185">Reference proteome</keyword>
<accession>A0A518DQS9</accession>
<sequence length="533" mass="56756">MRASSRSPSFCHGVASLSGQWYVNRQGDIRGPLSLAQLQAKAHAGQLTAADSVCRDGMKDWIAASELPALVFPAAIAPSVAPTRSVPTGPPPLPAAAERKTTERPQPVRRTRPLAPWLAVLAVAGLLLAILGLGLMRQRATGPIQQAAPAIASRQTEPTRLTGRLEMANPPSSEPAVNEQTTARTDDARPRSGPISPPPSAPAEEETATEAPASKTLAPLKSRDEPVRPGQATEPVVSAVTADAPQDSQQTPVAALASQSPERVLFVEVDVSRQSKMTVQGLPIAGQSRYRLLSQFDLGPADSQGVRVVTQTVLATRLEACDELSRGALAPSLARLKGQRYTFQLNEANEVSGFAGAAALPESAAVDALGGSGLVLVSAMDDDGFAELAQSAFFPSPARSQVGQQWQRPMHHDWGPLGSWQGETHYEQVAPQNAADTFEFTYHLRYAPPDAAAASGLPFTPTRADFKTLKAGGVIHFDRKLNRVATAVEHFHAQGELVADLLGQSTTLQVEEVQQMQLRLYDQNPWPQAGQEP</sequence>
<keyword evidence="2" id="KW-0812">Transmembrane</keyword>
<evidence type="ECO:0000256" key="1">
    <source>
        <dbReference type="SAM" id="MobiDB-lite"/>
    </source>
</evidence>
<feature type="transmembrane region" description="Helical" evidence="2">
    <location>
        <begin position="114"/>
        <end position="136"/>
    </location>
</feature>
<dbReference type="InterPro" id="IPR025640">
    <property type="entry name" value="GYF_2"/>
</dbReference>
<reference evidence="4 5" key="1">
    <citation type="submission" date="2019-02" db="EMBL/GenBank/DDBJ databases">
        <title>Deep-cultivation of Planctomycetes and their phenomic and genomic characterization uncovers novel biology.</title>
        <authorList>
            <person name="Wiegand S."/>
            <person name="Jogler M."/>
            <person name="Boedeker C."/>
            <person name="Pinto D."/>
            <person name="Vollmers J."/>
            <person name="Rivas-Marin E."/>
            <person name="Kohn T."/>
            <person name="Peeters S.H."/>
            <person name="Heuer A."/>
            <person name="Rast P."/>
            <person name="Oberbeckmann S."/>
            <person name="Bunk B."/>
            <person name="Jeske O."/>
            <person name="Meyerdierks A."/>
            <person name="Storesund J.E."/>
            <person name="Kallscheuer N."/>
            <person name="Luecker S."/>
            <person name="Lage O.M."/>
            <person name="Pohl T."/>
            <person name="Merkel B.J."/>
            <person name="Hornburger P."/>
            <person name="Mueller R.-W."/>
            <person name="Bruemmer F."/>
            <person name="Labrenz M."/>
            <person name="Spormann A.M."/>
            <person name="Op den Camp H."/>
            <person name="Overmann J."/>
            <person name="Amann R."/>
            <person name="Jetten M.S.M."/>
            <person name="Mascher T."/>
            <person name="Medema M.H."/>
            <person name="Devos D.P."/>
            <person name="Kaster A.-K."/>
            <person name="Ovreas L."/>
            <person name="Rohde M."/>
            <person name="Galperin M.Y."/>
            <person name="Jogler C."/>
        </authorList>
    </citation>
    <scope>NUCLEOTIDE SEQUENCE [LARGE SCALE GENOMIC DNA]</scope>
    <source>
        <strain evidence="4 5">Pla85_3_4</strain>
    </source>
</reference>
<evidence type="ECO:0000313" key="5">
    <source>
        <dbReference type="Proteomes" id="UP000317648"/>
    </source>
</evidence>
<dbReference type="OrthoDB" id="279604at2"/>